<dbReference type="GO" id="GO:1903457">
    <property type="term" value="P:lactate catabolic process"/>
    <property type="evidence" value="ECO:0007669"/>
    <property type="project" value="TreeGrafter"/>
</dbReference>
<accession>A0A2U1NIX6</accession>
<reference evidence="6 7" key="1">
    <citation type="journal article" date="2018" name="Mol. Plant">
        <title>The genome of Artemisia annua provides insight into the evolution of Asteraceae family and artemisinin biosynthesis.</title>
        <authorList>
            <person name="Shen Q."/>
            <person name="Zhang L."/>
            <person name="Liao Z."/>
            <person name="Wang S."/>
            <person name="Yan T."/>
            <person name="Shi P."/>
            <person name="Liu M."/>
            <person name="Fu X."/>
            <person name="Pan Q."/>
            <person name="Wang Y."/>
            <person name="Lv Z."/>
            <person name="Lu X."/>
            <person name="Zhang F."/>
            <person name="Jiang W."/>
            <person name="Ma Y."/>
            <person name="Chen M."/>
            <person name="Hao X."/>
            <person name="Li L."/>
            <person name="Tang Y."/>
            <person name="Lv G."/>
            <person name="Zhou Y."/>
            <person name="Sun X."/>
            <person name="Brodelius P.E."/>
            <person name="Rose J.K.C."/>
            <person name="Tang K."/>
        </authorList>
    </citation>
    <scope>NUCLEOTIDE SEQUENCE [LARGE SCALE GENOMIC DNA]</scope>
    <source>
        <strain evidence="7">cv. Huhao1</strain>
        <tissue evidence="6">Leaf</tissue>
    </source>
</reference>
<dbReference type="GO" id="GO:0050660">
    <property type="term" value="F:flavin adenine dinucleotide binding"/>
    <property type="evidence" value="ECO:0007669"/>
    <property type="project" value="InterPro"/>
</dbReference>
<dbReference type="InterPro" id="IPR016164">
    <property type="entry name" value="FAD-linked_Oxase-like_C"/>
</dbReference>
<sequence length="79" mass="8943">MTLQLSRVELLDEVVVKAVNLANRKDFPEAPTLMLEFIGVEAYTHEQAPVVQKIASEHSGLNFVFAQDPEAKKELWKFS</sequence>
<dbReference type="STRING" id="35608.A0A2U1NIX6"/>
<dbReference type="AlphaFoldDB" id="A0A2U1NIX6"/>
<keyword evidence="7" id="KW-1185">Reference proteome</keyword>
<dbReference type="EMBL" id="PKPP01002734">
    <property type="protein sequence ID" value="PWA73472.1"/>
    <property type="molecule type" value="Genomic_DNA"/>
</dbReference>
<feature type="domain" description="FAD-binding oxidoreductase/transferase type 4 C-terminal" evidence="5">
    <location>
        <begin position="3"/>
        <end position="77"/>
    </location>
</feature>
<comment type="cofactor">
    <cofactor evidence="1">
        <name>FAD</name>
        <dbReference type="ChEBI" id="CHEBI:57692"/>
    </cofactor>
</comment>
<dbReference type="Proteomes" id="UP000245207">
    <property type="component" value="Unassembled WGS sequence"/>
</dbReference>
<evidence type="ECO:0000256" key="1">
    <source>
        <dbReference type="ARBA" id="ARBA00001974"/>
    </source>
</evidence>
<dbReference type="SUPFAM" id="SSF55103">
    <property type="entry name" value="FAD-linked oxidases, C-terminal domain"/>
    <property type="match status" value="1"/>
</dbReference>
<dbReference type="InterPro" id="IPR004113">
    <property type="entry name" value="FAD-bd_oxidored_4_C"/>
</dbReference>
<dbReference type="GO" id="GO:0004458">
    <property type="term" value="F:D-lactate dehydrogenase (cytochrome) activity"/>
    <property type="evidence" value="ECO:0007669"/>
    <property type="project" value="TreeGrafter"/>
</dbReference>
<dbReference type="PANTHER" id="PTHR11748:SF111">
    <property type="entry name" value="D-LACTATE DEHYDROGENASE, MITOCHONDRIAL-RELATED"/>
    <property type="match status" value="1"/>
</dbReference>
<comment type="caution">
    <text evidence="6">The sequence shown here is derived from an EMBL/GenBank/DDBJ whole genome shotgun (WGS) entry which is preliminary data.</text>
</comment>
<evidence type="ECO:0000313" key="6">
    <source>
        <dbReference type="EMBL" id="PWA73472.1"/>
    </source>
</evidence>
<evidence type="ECO:0000256" key="3">
    <source>
        <dbReference type="ARBA" id="ARBA00022827"/>
    </source>
</evidence>
<dbReference type="GO" id="GO:0005739">
    <property type="term" value="C:mitochondrion"/>
    <property type="evidence" value="ECO:0007669"/>
    <property type="project" value="TreeGrafter"/>
</dbReference>
<name>A0A2U1NIX6_ARTAN</name>
<gene>
    <name evidence="6" type="ORF">CTI12_AA258760</name>
</gene>
<evidence type="ECO:0000313" key="7">
    <source>
        <dbReference type="Proteomes" id="UP000245207"/>
    </source>
</evidence>
<organism evidence="6 7">
    <name type="scientific">Artemisia annua</name>
    <name type="common">Sweet wormwood</name>
    <dbReference type="NCBI Taxonomy" id="35608"/>
    <lineage>
        <taxon>Eukaryota</taxon>
        <taxon>Viridiplantae</taxon>
        <taxon>Streptophyta</taxon>
        <taxon>Embryophyta</taxon>
        <taxon>Tracheophyta</taxon>
        <taxon>Spermatophyta</taxon>
        <taxon>Magnoliopsida</taxon>
        <taxon>eudicotyledons</taxon>
        <taxon>Gunneridae</taxon>
        <taxon>Pentapetalae</taxon>
        <taxon>asterids</taxon>
        <taxon>campanulids</taxon>
        <taxon>Asterales</taxon>
        <taxon>Asteraceae</taxon>
        <taxon>Asteroideae</taxon>
        <taxon>Anthemideae</taxon>
        <taxon>Artemisiinae</taxon>
        <taxon>Artemisia</taxon>
    </lineage>
</organism>
<evidence type="ECO:0000256" key="2">
    <source>
        <dbReference type="ARBA" id="ARBA00022630"/>
    </source>
</evidence>
<proteinExistence type="predicted"/>
<dbReference type="Pfam" id="PF02913">
    <property type="entry name" value="FAD-oxidase_C"/>
    <property type="match status" value="1"/>
</dbReference>
<keyword evidence="4" id="KW-0560">Oxidoreductase</keyword>
<keyword evidence="2" id="KW-0285">Flavoprotein</keyword>
<dbReference type="GO" id="GO:0008720">
    <property type="term" value="F:D-lactate dehydrogenase (NAD+) activity"/>
    <property type="evidence" value="ECO:0007669"/>
    <property type="project" value="TreeGrafter"/>
</dbReference>
<dbReference type="PANTHER" id="PTHR11748">
    <property type="entry name" value="D-LACTATE DEHYDROGENASE"/>
    <property type="match status" value="1"/>
</dbReference>
<evidence type="ECO:0000256" key="4">
    <source>
        <dbReference type="ARBA" id="ARBA00023002"/>
    </source>
</evidence>
<protein>
    <recommendedName>
        <fullName evidence="5">FAD-binding oxidoreductase/transferase type 4 C-terminal domain-containing protein</fullName>
    </recommendedName>
</protein>
<dbReference type="OrthoDB" id="5332616at2759"/>
<keyword evidence="3" id="KW-0274">FAD</keyword>
<evidence type="ECO:0000259" key="5">
    <source>
        <dbReference type="Pfam" id="PF02913"/>
    </source>
</evidence>